<evidence type="ECO:0000313" key="4">
    <source>
        <dbReference type="EMBL" id="KAE8711547.1"/>
    </source>
</evidence>
<evidence type="ECO:0000313" key="5">
    <source>
        <dbReference type="Proteomes" id="UP000436088"/>
    </source>
</evidence>
<keyword evidence="2" id="KW-0472">Membrane</keyword>
<feature type="region of interest" description="Disordered" evidence="1">
    <location>
        <begin position="302"/>
        <end position="323"/>
    </location>
</feature>
<dbReference type="PANTHER" id="PTHR44843:SF14">
    <property type="entry name" value="METHYLTRANSFERASE TYPE 11 DOMAIN-CONTAINING PROTEIN"/>
    <property type="match status" value="1"/>
</dbReference>
<protein>
    <recommendedName>
        <fullName evidence="3">DUF7870 domain-containing protein</fullName>
    </recommendedName>
</protein>
<comment type="caution">
    <text evidence="4">The sequence shown here is derived from an EMBL/GenBank/DDBJ whole genome shotgun (WGS) entry which is preliminary data.</text>
</comment>
<proteinExistence type="predicted"/>
<dbReference type="PANTHER" id="PTHR44843">
    <property type="entry name" value="METHYLTRANSFERASE"/>
    <property type="match status" value="1"/>
</dbReference>
<gene>
    <name evidence="4" type="ORF">F3Y22_tig00110287pilonHSYRG00066</name>
</gene>
<reference evidence="4" key="1">
    <citation type="submission" date="2019-09" db="EMBL/GenBank/DDBJ databases">
        <title>Draft genome information of white flower Hibiscus syriacus.</title>
        <authorList>
            <person name="Kim Y.-M."/>
        </authorList>
    </citation>
    <scope>NUCLEOTIDE SEQUENCE [LARGE SCALE GENOMIC DNA]</scope>
    <source>
        <strain evidence="4">YM2019G1</strain>
    </source>
</reference>
<dbReference type="Pfam" id="PF25276">
    <property type="entry name" value="DUF7870"/>
    <property type="match status" value="1"/>
</dbReference>
<dbReference type="InterPro" id="IPR057192">
    <property type="entry name" value="DUF7870"/>
</dbReference>
<organism evidence="4 5">
    <name type="scientific">Hibiscus syriacus</name>
    <name type="common">Rose of Sharon</name>
    <dbReference type="NCBI Taxonomy" id="106335"/>
    <lineage>
        <taxon>Eukaryota</taxon>
        <taxon>Viridiplantae</taxon>
        <taxon>Streptophyta</taxon>
        <taxon>Embryophyta</taxon>
        <taxon>Tracheophyta</taxon>
        <taxon>Spermatophyta</taxon>
        <taxon>Magnoliopsida</taxon>
        <taxon>eudicotyledons</taxon>
        <taxon>Gunneridae</taxon>
        <taxon>Pentapetalae</taxon>
        <taxon>rosids</taxon>
        <taxon>malvids</taxon>
        <taxon>Malvales</taxon>
        <taxon>Malvaceae</taxon>
        <taxon>Malvoideae</taxon>
        <taxon>Hibiscus</taxon>
    </lineage>
</organism>
<evidence type="ECO:0000259" key="3">
    <source>
        <dbReference type="Pfam" id="PF25276"/>
    </source>
</evidence>
<keyword evidence="2" id="KW-1133">Transmembrane helix</keyword>
<feature type="transmembrane region" description="Helical" evidence="2">
    <location>
        <begin position="14"/>
        <end position="34"/>
    </location>
</feature>
<dbReference type="Proteomes" id="UP000436088">
    <property type="component" value="Unassembled WGS sequence"/>
</dbReference>
<evidence type="ECO:0000256" key="1">
    <source>
        <dbReference type="SAM" id="MobiDB-lite"/>
    </source>
</evidence>
<evidence type="ECO:0000256" key="2">
    <source>
        <dbReference type="SAM" id="Phobius"/>
    </source>
</evidence>
<keyword evidence="5" id="KW-1185">Reference proteome</keyword>
<dbReference type="AlphaFoldDB" id="A0A6A3B726"/>
<feature type="domain" description="DUF7870" evidence="3">
    <location>
        <begin position="193"/>
        <end position="284"/>
    </location>
</feature>
<accession>A0A6A3B726</accession>
<name>A0A6A3B726_HIBSY</name>
<sequence length="323" mass="37421">MEPSKLKPNLLKNILVRFLSFGVLIFAVAFLIALRGQSFVAGDDFCLFNVRHMSSVAVDSAKRYIHYYTFVFRDLIAYGYLSPNSKSLCIETLTGEEVHALETIGVSDSIGISKKPSRWKQPFKANTFDFDLKRLREFGFPSLVQSSEINGPDPPTKIQEIVMKKEKDRPQNKSTIQELKREKIRNAEPLIQQEPLRRWITRKRNIENIKYLTSMVDISFKRRYIYIDGGARSYESSIGNWIKKQYPKQNKNFEIYAIEADKAFHQEYKSKKGVNLLPYTAWIRNETLFFEINRDPKRKSIAMQKGRGDGEDQPDSVNGNLRG</sequence>
<dbReference type="EMBL" id="VEPZ02000911">
    <property type="protein sequence ID" value="KAE8711547.1"/>
    <property type="molecule type" value="Genomic_DNA"/>
</dbReference>
<keyword evidence="2" id="KW-0812">Transmembrane</keyword>